<gene>
    <name evidence="1" type="ORF">PLXY2_LOCUS11831</name>
</gene>
<organism evidence="1 2">
    <name type="scientific">Plutella xylostella</name>
    <name type="common">Diamondback moth</name>
    <name type="synonym">Plutella maculipennis</name>
    <dbReference type="NCBI Taxonomy" id="51655"/>
    <lineage>
        <taxon>Eukaryota</taxon>
        <taxon>Metazoa</taxon>
        <taxon>Ecdysozoa</taxon>
        <taxon>Arthropoda</taxon>
        <taxon>Hexapoda</taxon>
        <taxon>Insecta</taxon>
        <taxon>Pterygota</taxon>
        <taxon>Neoptera</taxon>
        <taxon>Endopterygota</taxon>
        <taxon>Lepidoptera</taxon>
        <taxon>Glossata</taxon>
        <taxon>Ditrysia</taxon>
        <taxon>Yponomeutoidea</taxon>
        <taxon>Plutellidae</taxon>
        <taxon>Plutella</taxon>
    </lineage>
</organism>
<evidence type="ECO:0000313" key="1">
    <source>
        <dbReference type="EMBL" id="CAG9133548.1"/>
    </source>
</evidence>
<reference evidence="1" key="1">
    <citation type="submission" date="2020-11" db="EMBL/GenBank/DDBJ databases">
        <authorList>
            <person name="Whiteford S."/>
        </authorList>
    </citation>
    <scope>NUCLEOTIDE SEQUENCE</scope>
</reference>
<sequence length="65" mass="7407">MKLFPCVSVRDGLKGEEQRFSSRKVAFSTSYLMSCFTMRQCTAPPGPATCSYQNRMWRRVFSGSV</sequence>
<accession>A0A8S4G3H5</accession>
<dbReference type="EMBL" id="CAJHNJ030000064">
    <property type="protein sequence ID" value="CAG9133548.1"/>
    <property type="molecule type" value="Genomic_DNA"/>
</dbReference>
<proteinExistence type="predicted"/>
<dbReference type="AlphaFoldDB" id="A0A8S4G3H5"/>
<name>A0A8S4G3H5_PLUXY</name>
<dbReference type="Proteomes" id="UP000653454">
    <property type="component" value="Unassembled WGS sequence"/>
</dbReference>
<keyword evidence="2" id="KW-1185">Reference proteome</keyword>
<evidence type="ECO:0000313" key="2">
    <source>
        <dbReference type="Proteomes" id="UP000653454"/>
    </source>
</evidence>
<comment type="caution">
    <text evidence="1">The sequence shown here is derived from an EMBL/GenBank/DDBJ whole genome shotgun (WGS) entry which is preliminary data.</text>
</comment>
<protein>
    <submittedName>
        <fullName evidence="1">(diamondback moth) hypothetical protein</fullName>
    </submittedName>
</protein>